<dbReference type="SMART" id="SM00829">
    <property type="entry name" value="PKS_ER"/>
    <property type="match status" value="1"/>
</dbReference>
<dbReference type="InterPro" id="IPR011032">
    <property type="entry name" value="GroES-like_sf"/>
</dbReference>
<evidence type="ECO:0000256" key="1">
    <source>
        <dbReference type="ARBA" id="ARBA00010371"/>
    </source>
</evidence>
<dbReference type="PANTHER" id="PTHR11695">
    <property type="entry name" value="ALCOHOL DEHYDROGENASE RELATED"/>
    <property type="match status" value="1"/>
</dbReference>
<name>A0A183CV10_9BILA</name>
<dbReference type="WBParaSite" id="GPUH_0000030001-mRNA-1">
    <property type="protein sequence ID" value="GPUH_0000030001-mRNA-1"/>
    <property type="gene ID" value="GPUH_0000030001"/>
</dbReference>
<dbReference type="Pfam" id="PF13602">
    <property type="entry name" value="ADH_zinc_N_2"/>
    <property type="match status" value="1"/>
</dbReference>
<dbReference type="InterPro" id="IPR036291">
    <property type="entry name" value="NAD(P)-bd_dom_sf"/>
</dbReference>
<dbReference type="InterPro" id="IPR013154">
    <property type="entry name" value="ADH-like_N"/>
</dbReference>
<sequence length="329" mass="36372">MQRSVGVLGAGNILMKGCRMLRAMSTWITARFGEEMEKSILPVPIITKPNQLLLQVKAASVNPIDTAMRNGYGNQISIAMRQLRNCSLKPMPAVLPFIGGRDCSGVVEQTGGNVNRFRKGDEIARIKPSNAPSQRVLIHGGAGGVGTTAIQMLRAWNVQKVVATCSEDCFHTIRQLGAVPINYKSPLALEQLIAEGPFDVILDCADSELAQWSDKVMGLWRNCVHPAVQRGQWFTYAYFAPSSQCMEQISDHLRTGKIKPVIDEIFNYDQLPAAYEKVQKKKGRGKTVIDFGDVSNESRKNHEDGTANYVSKYYQQKTEIPTTPATPRS</sequence>
<evidence type="ECO:0000259" key="3">
    <source>
        <dbReference type="SMART" id="SM00829"/>
    </source>
</evidence>
<keyword evidence="5" id="KW-1185">Reference proteome</keyword>
<dbReference type="GO" id="GO:0016491">
    <property type="term" value="F:oxidoreductase activity"/>
    <property type="evidence" value="ECO:0007669"/>
    <property type="project" value="UniProtKB-KW"/>
</dbReference>
<reference evidence="4 5" key="2">
    <citation type="submission" date="2018-11" db="EMBL/GenBank/DDBJ databases">
        <authorList>
            <consortium name="Pathogen Informatics"/>
        </authorList>
    </citation>
    <scope>NUCLEOTIDE SEQUENCE [LARGE SCALE GENOMIC DNA]</scope>
</reference>
<dbReference type="AlphaFoldDB" id="A0A183CV10"/>
<proteinExistence type="inferred from homology"/>
<organism evidence="6">
    <name type="scientific">Gongylonema pulchrum</name>
    <dbReference type="NCBI Taxonomy" id="637853"/>
    <lineage>
        <taxon>Eukaryota</taxon>
        <taxon>Metazoa</taxon>
        <taxon>Ecdysozoa</taxon>
        <taxon>Nematoda</taxon>
        <taxon>Chromadorea</taxon>
        <taxon>Rhabditida</taxon>
        <taxon>Spirurina</taxon>
        <taxon>Spiruromorpha</taxon>
        <taxon>Spiruroidea</taxon>
        <taxon>Gongylonematidae</taxon>
        <taxon>Gongylonema</taxon>
    </lineage>
</organism>
<dbReference type="InterPro" id="IPR002364">
    <property type="entry name" value="Quin_OxRdtase/zeta-crystal_CS"/>
</dbReference>
<dbReference type="Gene3D" id="3.90.180.10">
    <property type="entry name" value="Medium-chain alcohol dehydrogenases, catalytic domain"/>
    <property type="match status" value="1"/>
</dbReference>
<evidence type="ECO:0000256" key="2">
    <source>
        <dbReference type="ARBA" id="ARBA00023002"/>
    </source>
</evidence>
<dbReference type="EMBL" id="UYRT01000240">
    <property type="protein sequence ID" value="VDK27806.1"/>
    <property type="molecule type" value="Genomic_DNA"/>
</dbReference>
<reference evidence="6" key="1">
    <citation type="submission" date="2016-06" db="UniProtKB">
        <authorList>
            <consortium name="WormBaseParasite"/>
        </authorList>
    </citation>
    <scope>IDENTIFICATION</scope>
</reference>
<dbReference type="OrthoDB" id="48317at2759"/>
<gene>
    <name evidence="4" type="ORF">GPUH_LOCUS301</name>
</gene>
<comment type="similarity">
    <text evidence="1">Belongs to the zinc-containing alcohol dehydrogenase family. Quinone oxidoreductase subfamily.</text>
</comment>
<accession>A0A183CV10</accession>
<dbReference type="InterPro" id="IPR050700">
    <property type="entry name" value="YIM1/Zinc_Alcohol_DH_Fams"/>
</dbReference>
<dbReference type="PANTHER" id="PTHR11695:SF294">
    <property type="entry name" value="RETICULON-4-INTERACTING PROTEIN 1, MITOCHONDRIAL"/>
    <property type="match status" value="1"/>
</dbReference>
<dbReference type="PROSITE" id="PS01162">
    <property type="entry name" value="QOR_ZETA_CRYSTAL"/>
    <property type="match status" value="1"/>
</dbReference>
<dbReference type="Gene3D" id="3.40.50.720">
    <property type="entry name" value="NAD(P)-binding Rossmann-like Domain"/>
    <property type="match status" value="1"/>
</dbReference>
<dbReference type="Pfam" id="PF08240">
    <property type="entry name" value="ADH_N"/>
    <property type="match status" value="1"/>
</dbReference>
<keyword evidence="2" id="KW-0560">Oxidoreductase</keyword>
<dbReference type="SUPFAM" id="SSF50129">
    <property type="entry name" value="GroES-like"/>
    <property type="match status" value="1"/>
</dbReference>
<dbReference type="SUPFAM" id="SSF51735">
    <property type="entry name" value="NAD(P)-binding Rossmann-fold domains"/>
    <property type="match status" value="1"/>
</dbReference>
<evidence type="ECO:0000313" key="6">
    <source>
        <dbReference type="WBParaSite" id="GPUH_0000030001-mRNA-1"/>
    </source>
</evidence>
<dbReference type="InterPro" id="IPR020843">
    <property type="entry name" value="ER"/>
</dbReference>
<evidence type="ECO:0000313" key="5">
    <source>
        <dbReference type="Proteomes" id="UP000271098"/>
    </source>
</evidence>
<dbReference type="Proteomes" id="UP000271098">
    <property type="component" value="Unassembled WGS sequence"/>
</dbReference>
<protein>
    <submittedName>
        <fullName evidence="6">PKS_ER domain-containing protein</fullName>
    </submittedName>
</protein>
<dbReference type="GO" id="GO:0008270">
    <property type="term" value="F:zinc ion binding"/>
    <property type="evidence" value="ECO:0007669"/>
    <property type="project" value="InterPro"/>
</dbReference>
<feature type="domain" description="Enoyl reductase (ER)" evidence="3">
    <location>
        <begin position="33"/>
        <end position="289"/>
    </location>
</feature>
<evidence type="ECO:0000313" key="4">
    <source>
        <dbReference type="EMBL" id="VDK27806.1"/>
    </source>
</evidence>
<dbReference type="GO" id="GO:0005739">
    <property type="term" value="C:mitochondrion"/>
    <property type="evidence" value="ECO:0007669"/>
    <property type="project" value="TreeGrafter"/>
</dbReference>